<dbReference type="SUPFAM" id="SSF56235">
    <property type="entry name" value="N-terminal nucleophile aminohydrolases (Ntn hydrolases)"/>
    <property type="match status" value="1"/>
</dbReference>
<name>A0A1N6ECR1_9BACT</name>
<organism evidence="4 5">
    <name type="scientific">Halodesulfovibrio marinisediminis DSM 17456</name>
    <dbReference type="NCBI Taxonomy" id="1121457"/>
    <lineage>
        <taxon>Bacteria</taxon>
        <taxon>Pseudomonadati</taxon>
        <taxon>Thermodesulfobacteriota</taxon>
        <taxon>Desulfovibrionia</taxon>
        <taxon>Desulfovibrionales</taxon>
        <taxon>Desulfovibrionaceae</taxon>
        <taxon>Halodesulfovibrio</taxon>
    </lineage>
</organism>
<dbReference type="STRING" id="1121457.SAMN02745161_0893"/>
<dbReference type="GO" id="GO:0016787">
    <property type="term" value="F:hydrolase activity"/>
    <property type="evidence" value="ECO:0007669"/>
    <property type="project" value="UniProtKB-KW"/>
</dbReference>
<dbReference type="OrthoDB" id="1265391at2"/>
<protein>
    <submittedName>
        <fullName evidence="4">Linear amide C-N hydrolases, choloylglycine hydrolase family</fullName>
    </submittedName>
</protein>
<evidence type="ECO:0000313" key="4">
    <source>
        <dbReference type="EMBL" id="SIN80794.1"/>
    </source>
</evidence>
<keyword evidence="2 4" id="KW-0378">Hydrolase</keyword>
<dbReference type="EMBL" id="FSRG01000003">
    <property type="protein sequence ID" value="SIN80794.1"/>
    <property type="molecule type" value="Genomic_DNA"/>
</dbReference>
<dbReference type="Pfam" id="PF02275">
    <property type="entry name" value="CBAH"/>
    <property type="match status" value="1"/>
</dbReference>
<dbReference type="Proteomes" id="UP000184694">
    <property type="component" value="Unassembled WGS sequence"/>
</dbReference>
<dbReference type="AlphaFoldDB" id="A0A1N6ECR1"/>
<sequence>MEAGSKRPSNKNVSLSFTILISINSSKFSCRVITLEKEGDFMRKKNKYLILTELYLSLAVIMQSNDSEACSRIVVATPHHGVIVSRTLDWSKELGEIAEVSGVGQKRTTRNKSGHYANPATWTVKYQTLSFIEPKVFECTTSEAINEKGLSASVLYMADSEKIQQTHSDNEAPAVNLQNLVSYLVENNASVQEALDAKEAGKWQVAWAETIHIKGEAIQGPHFSMQDKSGHIALFQFTDVGEVIYDSKKGDDDLNVMTNAPLLWKQRVMLEYVGKNNIRRMDADIHPYSRFQRLTAYLNAQQFDSKLSRAQVDAKISLVMDTGGSVPTDVKDESTGLSYETQVKIQYHFDTGDISFKNYQVDEQMRFNFKDIMKFKKPMFADLMGDLAAGHKSPNWLPYNPAKCQ</sequence>
<gene>
    <name evidence="4" type="ORF">SAMN02745161_0893</name>
</gene>
<evidence type="ECO:0000256" key="1">
    <source>
        <dbReference type="ARBA" id="ARBA00006625"/>
    </source>
</evidence>
<feature type="domain" description="Choloylglycine hydrolase/NAAA C-terminal" evidence="3">
    <location>
        <begin position="70"/>
        <end position="274"/>
    </location>
</feature>
<accession>A0A1N6ECR1</accession>
<proteinExistence type="inferred from homology"/>
<dbReference type="InterPro" id="IPR029132">
    <property type="entry name" value="CBAH/NAAA_C"/>
</dbReference>
<reference evidence="5" key="1">
    <citation type="submission" date="2016-11" db="EMBL/GenBank/DDBJ databases">
        <authorList>
            <person name="Varghese N."/>
            <person name="Submissions S."/>
        </authorList>
    </citation>
    <scope>NUCLEOTIDE SEQUENCE [LARGE SCALE GENOMIC DNA]</scope>
    <source>
        <strain evidence="5">DSM 17456</strain>
    </source>
</reference>
<evidence type="ECO:0000256" key="2">
    <source>
        <dbReference type="ARBA" id="ARBA00022801"/>
    </source>
</evidence>
<comment type="similarity">
    <text evidence="1">Belongs to the peptidase C59 family.</text>
</comment>
<evidence type="ECO:0000313" key="5">
    <source>
        <dbReference type="Proteomes" id="UP000184694"/>
    </source>
</evidence>
<dbReference type="PANTHER" id="PTHR35527">
    <property type="entry name" value="CHOLOYLGLYCINE HYDROLASE"/>
    <property type="match status" value="1"/>
</dbReference>
<keyword evidence="5" id="KW-1185">Reference proteome</keyword>
<dbReference type="InterPro" id="IPR052193">
    <property type="entry name" value="Peptidase_C59"/>
</dbReference>
<dbReference type="Gene3D" id="3.60.60.10">
    <property type="entry name" value="Penicillin V Acylase, Chain A"/>
    <property type="match status" value="1"/>
</dbReference>
<dbReference type="InterPro" id="IPR029055">
    <property type="entry name" value="Ntn_hydrolases_N"/>
</dbReference>
<evidence type="ECO:0000259" key="3">
    <source>
        <dbReference type="Pfam" id="PF02275"/>
    </source>
</evidence>
<dbReference type="PANTHER" id="PTHR35527:SF2">
    <property type="entry name" value="HYDROLASE"/>
    <property type="match status" value="1"/>
</dbReference>